<dbReference type="Proteomes" id="UP000194236">
    <property type="component" value="Unassembled WGS sequence"/>
</dbReference>
<comment type="caution">
    <text evidence="1">The sequence shown here is derived from an EMBL/GenBank/DDBJ whole genome shotgun (WGS) entry which is preliminary data.</text>
</comment>
<dbReference type="EMBL" id="MUJZ01062083">
    <property type="protein sequence ID" value="OTF71219.1"/>
    <property type="molecule type" value="Genomic_DNA"/>
</dbReference>
<sequence>MYRGKKIFHDDGDDENTRSLAQVISFYQAFRVF</sequence>
<name>A0A1Y3ARZ7_EURMA</name>
<protein>
    <submittedName>
        <fullName evidence="1">Uncharacterized protein</fullName>
    </submittedName>
</protein>
<dbReference type="AlphaFoldDB" id="A0A1Y3ARZ7"/>
<proteinExistence type="predicted"/>
<gene>
    <name evidence="1" type="ORF">BLA29_007285</name>
</gene>
<feature type="non-terminal residue" evidence="1">
    <location>
        <position position="33"/>
    </location>
</feature>
<accession>A0A1Y3ARZ7</accession>
<keyword evidence="2" id="KW-1185">Reference proteome</keyword>
<evidence type="ECO:0000313" key="1">
    <source>
        <dbReference type="EMBL" id="OTF71219.1"/>
    </source>
</evidence>
<reference evidence="1 2" key="1">
    <citation type="submission" date="2017-03" db="EMBL/GenBank/DDBJ databases">
        <title>Genome Survey of Euroglyphus maynei.</title>
        <authorList>
            <person name="Arlian L.G."/>
            <person name="Morgan M.S."/>
            <person name="Rider S.D."/>
        </authorList>
    </citation>
    <scope>NUCLEOTIDE SEQUENCE [LARGE SCALE GENOMIC DNA]</scope>
    <source>
        <strain evidence="1">Arlian Lab</strain>
        <tissue evidence="1">Whole body</tissue>
    </source>
</reference>
<organism evidence="1 2">
    <name type="scientific">Euroglyphus maynei</name>
    <name type="common">Mayne's house dust mite</name>
    <dbReference type="NCBI Taxonomy" id="6958"/>
    <lineage>
        <taxon>Eukaryota</taxon>
        <taxon>Metazoa</taxon>
        <taxon>Ecdysozoa</taxon>
        <taxon>Arthropoda</taxon>
        <taxon>Chelicerata</taxon>
        <taxon>Arachnida</taxon>
        <taxon>Acari</taxon>
        <taxon>Acariformes</taxon>
        <taxon>Sarcoptiformes</taxon>
        <taxon>Astigmata</taxon>
        <taxon>Psoroptidia</taxon>
        <taxon>Analgoidea</taxon>
        <taxon>Pyroglyphidae</taxon>
        <taxon>Pyroglyphinae</taxon>
        <taxon>Euroglyphus</taxon>
    </lineage>
</organism>
<evidence type="ECO:0000313" key="2">
    <source>
        <dbReference type="Proteomes" id="UP000194236"/>
    </source>
</evidence>